<dbReference type="InterPro" id="IPR038095">
    <property type="entry name" value="Costars_sf"/>
</dbReference>
<feature type="compositionally biased region" description="Low complexity" evidence="1">
    <location>
        <begin position="58"/>
        <end position="67"/>
    </location>
</feature>
<name>A0A1B6L120_9HEMI</name>
<feature type="non-terminal residue" evidence="3">
    <location>
        <position position="1"/>
    </location>
</feature>
<accession>A0A1B6L120</accession>
<sequence length="217" mass="24284">PSLRVPGRQSSTELSSLLTSVKECVKGGRMTDALGLAEKVNKFNQQAMKHLETQTLNPFSDRFSRSPSPRPKFSKDEYGKPVAGSLTDQRGQKALIHISREILELCEVIHDMGRRRRDKDGDSYVVITFGELFHIYTKINDKVVGLLIAAKKKGFVYFEPEILFQRRDDDVLIALMKPFTEIRNIINRQLDASRSPTPGPAPPATAPSSDKGEQTLS</sequence>
<evidence type="ECO:0000256" key="1">
    <source>
        <dbReference type="SAM" id="MobiDB-lite"/>
    </source>
</evidence>
<feature type="region of interest" description="Disordered" evidence="1">
    <location>
        <begin position="58"/>
        <end position="81"/>
    </location>
</feature>
<evidence type="ECO:0000313" key="3">
    <source>
        <dbReference type="EMBL" id="JAT17366.1"/>
    </source>
</evidence>
<dbReference type="GO" id="GO:0045944">
    <property type="term" value="P:positive regulation of transcription by RNA polymerase II"/>
    <property type="evidence" value="ECO:0007669"/>
    <property type="project" value="TreeGrafter"/>
</dbReference>
<dbReference type="GO" id="GO:0003779">
    <property type="term" value="F:actin binding"/>
    <property type="evidence" value="ECO:0007669"/>
    <property type="project" value="InterPro"/>
</dbReference>
<dbReference type="InterPro" id="IPR026111">
    <property type="entry name" value="Abra"/>
</dbReference>
<gene>
    <name evidence="3" type="ORF">g.22813</name>
</gene>
<dbReference type="AlphaFoldDB" id="A0A1B6L120"/>
<feature type="domain" description="Costars" evidence="2">
    <location>
        <begin position="96"/>
        <end position="176"/>
    </location>
</feature>
<dbReference type="Gene3D" id="1.10.10.1540">
    <property type="entry name" value="Costar domain"/>
    <property type="match status" value="1"/>
</dbReference>
<reference evidence="3" key="1">
    <citation type="submission" date="2015-11" db="EMBL/GenBank/DDBJ databases">
        <title>De novo transcriptome assembly of four potential Pierce s Disease insect vectors from Arizona vineyards.</title>
        <authorList>
            <person name="Tassone E.E."/>
        </authorList>
    </citation>
    <scope>NUCLEOTIDE SEQUENCE</scope>
</reference>
<feature type="region of interest" description="Disordered" evidence="1">
    <location>
        <begin position="190"/>
        <end position="217"/>
    </location>
</feature>
<protein>
    <recommendedName>
        <fullName evidence="2">Costars domain-containing protein</fullName>
    </recommendedName>
</protein>
<dbReference type="GO" id="GO:0035025">
    <property type="term" value="P:positive regulation of Rho protein signal transduction"/>
    <property type="evidence" value="ECO:0007669"/>
    <property type="project" value="InterPro"/>
</dbReference>
<evidence type="ECO:0000259" key="2">
    <source>
        <dbReference type="SMART" id="SM01283"/>
    </source>
</evidence>
<dbReference type="PANTHER" id="PTHR22739:SF7">
    <property type="entry name" value="EG:152A3.3 PROTEIN-RELATED"/>
    <property type="match status" value="1"/>
</dbReference>
<dbReference type="GO" id="GO:0030017">
    <property type="term" value="C:sarcomere"/>
    <property type="evidence" value="ECO:0007669"/>
    <property type="project" value="TreeGrafter"/>
</dbReference>
<dbReference type="Pfam" id="PF14705">
    <property type="entry name" value="Costars"/>
    <property type="match status" value="1"/>
</dbReference>
<dbReference type="SMART" id="SM01283">
    <property type="entry name" value="Costars"/>
    <property type="match status" value="1"/>
</dbReference>
<proteinExistence type="predicted"/>
<dbReference type="InterPro" id="IPR027817">
    <property type="entry name" value="Costars_dom"/>
</dbReference>
<organism evidence="3">
    <name type="scientific">Graphocephala atropunctata</name>
    <dbReference type="NCBI Taxonomy" id="36148"/>
    <lineage>
        <taxon>Eukaryota</taxon>
        <taxon>Metazoa</taxon>
        <taxon>Ecdysozoa</taxon>
        <taxon>Arthropoda</taxon>
        <taxon>Hexapoda</taxon>
        <taxon>Insecta</taxon>
        <taxon>Pterygota</taxon>
        <taxon>Neoptera</taxon>
        <taxon>Paraneoptera</taxon>
        <taxon>Hemiptera</taxon>
        <taxon>Auchenorrhyncha</taxon>
        <taxon>Membracoidea</taxon>
        <taxon>Cicadellidae</taxon>
        <taxon>Cicadellinae</taxon>
        <taxon>Cicadellini</taxon>
        <taxon>Graphocephala</taxon>
    </lineage>
</organism>
<dbReference type="EMBL" id="GEBQ01022611">
    <property type="protein sequence ID" value="JAT17366.1"/>
    <property type="molecule type" value="Transcribed_RNA"/>
</dbReference>
<dbReference type="PANTHER" id="PTHR22739">
    <property type="entry name" value="STRIATED MUSCLE ACTIVATOR OF RHO-DEPENDENT SIGNALING-RELATED"/>
    <property type="match status" value="1"/>
</dbReference>